<feature type="compositionally biased region" description="Basic and acidic residues" evidence="16">
    <location>
        <begin position="356"/>
        <end position="374"/>
    </location>
</feature>
<keyword evidence="10" id="KW-0498">Mitosis</keyword>
<dbReference type="AlphaFoldDB" id="A0A5C3FAX9"/>
<dbReference type="PANTHER" id="PTHR28200:SF1">
    <property type="entry name" value="DASH COMPLEX SUBUNIT ASK1"/>
    <property type="match status" value="1"/>
</dbReference>
<dbReference type="GO" id="GO:0044732">
    <property type="term" value="C:mitotic spindle pole body"/>
    <property type="evidence" value="ECO:0007669"/>
    <property type="project" value="TreeGrafter"/>
</dbReference>
<reference evidence="17 18" key="1">
    <citation type="submission" date="2018-03" db="EMBL/GenBank/DDBJ databases">
        <authorList>
            <person name="Guldener U."/>
        </authorList>
    </citation>
    <scope>NUCLEOTIDE SEQUENCE [LARGE SCALE GENOMIC DNA]</scope>
    <source>
        <strain evidence="17 18">DAOM196992</strain>
    </source>
</reference>
<dbReference type="Pfam" id="PF08655">
    <property type="entry name" value="DASH_Ask1"/>
    <property type="match status" value="1"/>
</dbReference>
<evidence type="ECO:0000256" key="6">
    <source>
        <dbReference type="ARBA" id="ARBA00022454"/>
    </source>
</evidence>
<feature type="compositionally biased region" description="Low complexity" evidence="16">
    <location>
        <begin position="853"/>
        <end position="870"/>
    </location>
</feature>
<keyword evidence="14" id="KW-0131">Cell cycle</keyword>
<dbReference type="PANTHER" id="PTHR28200">
    <property type="entry name" value="DASH COMPLEX SUBUNIT ASK1"/>
    <property type="match status" value="1"/>
</dbReference>
<evidence type="ECO:0000256" key="8">
    <source>
        <dbReference type="ARBA" id="ARBA00022618"/>
    </source>
</evidence>
<feature type="region of interest" description="Disordered" evidence="16">
    <location>
        <begin position="300"/>
        <end position="392"/>
    </location>
</feature>
<feature type="compositionally biased region" description="Basic and acidic residues" evidence="16">
    <location>
        <begin position="432"/>
        <end position="442"/>
    </location>
</feature>
<feature type="compositionally biased region" description="Polar residues" evidence="16">
    <location>
        <begin position="619"/>
        <end position="642"/>
    </location>
</feature>
<evidence type="ECO:0000313" key="17">
    <source>
        <dbReference type="EMBL" id="SPO40835.1"/>
    </source>
</evidence>
<proteinExistence type="inferred from homology"/>
<keyword evidence="15" id="KW-0137">Centromere</keyword>
<feature type="compositionally biased region" description="Acidic residues" evidence="16">
    <location>
        <begin position="688"/>
        <end position="698"/>
    </location>
</feature>
<keyword evidence="6" id="KW-0158">Chromosome</keyword>
<feature type="compositionally biased region" description="Low complexity" evidence="16">
    <location>
        <begin position="537"/>
        <end position="563"/>
    </location>
</feature>
<evidence type="ECO:0000256" key="4">
    <source>
        <dbReference type="ARBA" id="ARBA00010731"/>
    </source>
</evidence>
<sequence length="913" mass="94177">MAASTATSSSGPANVPISTQILQLDQEITTVLQEIDQNFTTCHQIVTSRILPAVNRYGVASARTWQGAKFWKHFFEVSADVALTARVDDQGDGYDDGDTGQGNASYEQSTTLDGESEAHTTFHSDDVTASPRSDAGTELYDQSIDQPHPRRGARHGAAATGDDSGEISAFDSAAAGPRRSSPPRFSNASMAAAARREADKKKQQQQQQQQQQDLDGGDASFADPTESPFERLRRDLTQDLGRPDDSNNDSILHAHEKQSALASRGSGANRVYYDDVTNDQTIEVDRSQLAQDVENLDISRTGYHGAGDVSGSSSIAPPPRLSKPIGSSSPGRHAKRPAATTPRSRGPLLNKVLNSEQRKRDAGGSGRRPRDSLPRFEVTPRGSSSASNPFAQPASVKMWNGIVDLRKTPLTSRMQKSKGSAGNNGGGASGNRGKEPSRRDNGSEWDSAEEDGEDNNSYAWPAGMSPPMTMQFSVPQSKYAKTPAKEAAKLMVEDLLKSVGATRSVGQANPRAPASASTSKGRANSSRETPGQPRGNSAAPGSAASTASSSHPPRAGSARPAGPVDTPLQRSKREAKAVDRAAAAAGRHRRRDSMPTPPTLTKRGPSLSAAGGGGATSSRPRMSTTPEVTPQAGSFAANSSGSLLRRGPAGAGLDGSEASSAAAMLMDEDEGLTTGRGRRAMGPSSSDDGYDDEEEEQEVPANLGTKLSAVALQSQMGGAAASAAGGGAAVHALPEEDEDSSEDSSLDSDDDDEEDDEDDDGGLQAPGSVASSRFSSSSNNYNNQPGNANVTATATGTGWSTSSFSSNSRVGGGGARSIEDDTLFGVPKPQPRDEGASGGGGGGGGAGLRNPFSSLAPSSSSSATAAAAAAAGGGARRGGAGDGEGGGAARDFVVWGQVDEMGTVHGGRPLIDR</sequence>
<dbReference type="GO" id="GO:0051301">
    <property type="term" value="P:cell division"/>
    <property type="evidence" value="ECO:0007669"/>
    <property type="project" value="UniProtKB-KW"/>
</dbReference>
<dbReference type="Proteomes" id="UP000323386">
    <property type="component" value="Unassembled WGS sequence"/>
</dbReference>
<feature type="compositionally biased region" description="Low complexity" evidence="16">
    <location>
        <begin position="771"/>
        <end position="809"/>
    </location>
</feature>
<keyword evidence="7" id="KW-0963">Cytoplasm</keyword>
<evidence type="ECO:0000256" key="7">
    <source>
        <dbReference type="ARBA" id="ARBA00022490"/>
    </source>
</evidence>
<dbReference type="GO" id="GO:0005874">
    <property type="term" value="C:microtubule"/>
    <property type="evidence" value="ECO:0007669"/>
    <property type="project" value="UniProtKB-KW"/>
</dbReference>
<feature type="compositionally biased region" description="Gly residues" evidence="16">
    <location>
        <begin position="836"/>
        <end position="847"/>
    </location>
</feature>
<feature type="compositionally biased region" description="Basic and acidic residues" evidence="16">
    <location>
        <begin position="116"/>
        <end position="126"/>
    </location>
</feature>
<evidence type="ECO:0000256" key="15">
    <source>
        <dbReference type="ARBA" id="ARBA00023328"/>
    </source>
</evidence>
<keyword evidence="11" id="KW-0995">Kinetochore</keyword>
<feature type="compositionally biased region" description="Polar residues" evidence="16">
    <location>
        <begin position="103"/>
        <end position="113"/>
    </location>
</feature>
<evidence type="ECO:0000313" key="18">
    <source>
        <dbReference type="Proteomes" id="UP000323386"/>
    </source>
</evidence>
<feature type="compositionally biased region" description="Acidic residues" evidence="16">
    <location>
        <begin position="735"/>
        <end position="761"/>
    </location>
</feature>
<dbReference type="OrthoDB" id="5573898at2759"/>
<keyword evidence="12" id="KW-0206">Cytoskeleton</keyword>
<comment type="similarity">
    <text evidence="4">Belongs to the DASH complex ASK1 family.</text>
</comment>
<feature type="region of interest" description="Disordered" evidence="16">
    <location>
        <begin position="412"/>
        <end position="471"/>
    </location>
</feature>
<dbReference type="GO" id="GO:0042729">
    <property type="term" value="C:DASH complex"/>
    <property type="evidence" value="ECO:0007669"/>
    <property type="project" value="InterPro"/>
</dbReference>
<evidence type="ECO:0000256" key="13">
    <source>
        <dbReference type="ARBA" id="ARBA00023242"/>
    </source>
</evidence>
<evidence type="ECO:0000256" key="10">
    <source>
        <dbReference type="ARBA" id="ARBA00022776"/>
    </source>
</evidence>
<evidence type="ECO:0000256" key="12">
    <source>
        <dbReference type="ARBA" id="ARBA00023212"/>
    </source>
</evidence>
<dbReference type="GO" id="GO:0072686">
    <property type="term" value="C:mitotic spindle"/>
    <property type="evidence" value="ECO:0007669"/>
    <property type="project" value="InterPro"/>
</dbReference>
<comment type="subcellular location">
    <subcellularLocation>
        <location evidence="3">Chromosome</location>
        <location evidence="3">Centromere</location>
        <location evidence="3">Kinetochore</location>
    </subcellularLocation>
    <subcellularLocation>
        <location evidence="2">Cytoplasm</location>
        <location evidence="2">Cytoskeleton</location>
        <location evidence="2">Spindle</location>
    </subcellularLocation>
    <subcellularLocation>
        <location evidence="1">Nucleus</location>
    </subcellularLocation>
</comment>
<keyword evidence="8" id="KW-0132">Cell division</keyword>
<evidence type="ECO:0000256" key="9">
    <source>
        <dbReference type="ARBA" id="ARBA00022701"/>
    </source>
</evidence>
<evidence type="ECO:0000256" key="1">
    <source>
        <dbReference type="ARBA" id="ARBA00004123"/>
    </source>
</evidence>
<feature type="compositionally biased region" description="Polar residues" evidence="16">
    <location>
        <begin position="515"/>
        <end position="529"/>
    </location>
</feature>
<evidence type="ECO:0000256" key="16">
    <source>
        <dbReference type="SAM" id="MobiDB-lite"/>
    </source>
</evidence>
<keyword evidence="9" id="KW-0493">Microtubule</keyword>
<dbReference type="EMBL" id="OOIP01000022">
    <property type="protein sequence ID" value="SPO40835.1"/>
    <property type="molecule type" value="Genomic_DNA"/>
</dbReference>
<keyword evidence="13" id="KW-0539">Nucleus</keyword>
<evidence type="ECO:0000256" key="14">
    <source>
        <dbReference type="ARBA" id="ARBA00023306"/>
    </source>
</evidence>
<protein>
    <recommendedName>
        <fullName evidence="5">DASH complex subunit ASK1</fullName>
    </recommendedName>
</protein>
<evidence type="ECO:0000256" key="3">
    <source>
        <dbReference type="ARBA" id="ARBA00004629"/>
    </source>
</evidence>
<organism evidence="17 18">
    <name type="scientific">Pseudozyma flocculosa</name>
    <dbReference type="NCBI Taxonomy" id="84751"/>
    <lineage>
        <taxon>Eukaryota</taxon>
        <taxon>Fungi</taxon>
        <taxon>Dikarya</taxon>
        <taxon>Basidiomycota</taxon>
        <taxon>Ustilaginomycotina</taxon>
        <taxon>Ustilaginomycetes</taxon>
        <taxon>Ustilaginales</taxon>
        <taxon>Ustilaginaceae</taxon>
        <taxon>Pseudozyma</taxon>
    </lineage>
</organism>
<name>A0A5C3FAX9_9BASI</name>
<feature type="region of interest" description="Disordered" evidence="16">
    <location>
        <begin position="91"/>
        <end position="229"/>
    </location>
</feature>
<evidence type="ECO:0000256" key="2">
    <source>
        <dbReference type="ARBA" id="ARBA00004186"/>
    </source>
</evidence>
<gene>
    <name evidence="17" type="ORF">PSFLO_06317</name>
</gene>
<evidence type="ECO:0000256" key="5">
    <source>
        <dbReference type="ARBA" id="ARBA00014520"/>
    </source>
</evidence>
<feature type="compositionally biased region" description="Gly residues" evidence="16">
    <location>
        <begin position="871"/>
        <end position="888"/>
    </location>
</feature>
<feature type="region of interest" description="Disordered" evidence="16">
    <location>
        <begin position="501"/>
        <end position="889"/>
    </location>
</feature>
<accession>A0A5C3FAX9</accession>
<dbReference type="InterPro" id="IPR013964">
    <property type="entry name" value="DASH_Ask1"/>
</dbReference>
<evidence type="ECO:0000256" key="11">
    <source>
        <dbReference type="ARBA" id="ARBA00022838"/>
    </source>
</evidence>
<keyword evidence="18" id="KW-1185">Reference proteome</keyword>
<feature type="compositionally biased region" description="Polar residues" evidence="16">
    <location>
        <begin position="381"/>
        <end position="390"/>
    </location>
</feature>
<dbReference type="GO" id="GO:0008608">
    <property type="term" value="P:attachment of spindle microtubules to kinetochore"/>
    <property type="evidence" value="ECO:0007669"/>
    <property type="project" value="InterPro"/>
</dbReference>